<dbReference type="PROSITE" id="PS50885">
    <property type="entry name" value="HAMP"/>
    <property type="match status" value="1"/>
</dbReference>
<evidence type="ECO:0000256" key="1">
    <source>
        <dbReference type="ARBA" id="ARBA00022692"/>
    </source>
</evidence>
<organism evidence="5 6">
    <name type="scientific">Streptomyces sannanensis</name>
    <dbReference type="NCBI Taxonomy" id="285536"/>
    <lineage>
        <taxon>Bacteria</taxon>
        <taxon>Bacillati</taxon>
        <taxon>Actinomycetota</taxon>
        <taxon>Actinomycetes</taxon>
        <taxon>Kitasatosporales</taxon>
        <taxon>Streptomycetaceae</taxon>
        <taxon>Streptomyces</taxon>
    </lineage>
</organism>
<keyword evidence="1" id="KW-0812">Transmembrane</keyword>
<feature type="region of interest" description="Disordered" evidence="3">
    <location>
        <begin position="1"/>
        <end position="31"/>
    </location>
</feature>
<name>A0ABP6SKL3_9ACTN</name>
<evidence type="ECO:0000256" key="2">
    <source>
        <dbReference type="ARBA" id="ARBA00022989"/>
    </source>
</evidence>
<dbReference type="InterPro" id="IPR003660">
    <property type="entry name" value="HAMP_dom"/>
</dbReference>
<feature type="domain" description="HAMP" evidence="4">
    <location>
        <begin position="29"/>
        <end position="70"/>
    </location>
</feature>
<keyword evidence="6" id="KW-1185">Reference proteome</keyword>
<dbReference type="Proteomes" id="UP001499990">
    <property type="component" value="Unassembled WGS sequence"/>
</dbReference>
<dbReference type="RefSeq" id="WP_345043900.1">
    <property type="nucleotide sequence ID" value="NZ_BAAAYL010000001.1"/>
</dbReference>
<evidence type="ECO:0000313" key="6">
    <source>
        <dbReference type="Proteomes" id="UP001499990"/>
    </source>
</evidence>
<keyword evidence="2" id="KW-0472">Membrane</keyword>
<reference evidence="6" key="1">
    <citation type="journal article" date="2019" name="Int. J. Syst. Evol. Microbiol.">
        <title>The Global Catalogue of Microorganisms (GCM) 10K type strain sequencing project: providing services to taxonomists for standard genome sequencing and annotation.</title>
        <authorList>
            <consortium name="The Broad Institute Genomics Platform"/>
            <consortium name="The Broad Institute Genome Sequencing Center for Infectious Disease"/>
            <person name="Wu L."/>
            <person name="Ma J."/>
        </authorList>
    </citation>
    <scope>NUCLEOTIDE SEQUENCE [LARGE SCALE GENOMIC DNA]</scope>
    <source>
        <strain evidence="6">JCM 9651</strain>
    </source>
</reference>
<sequence length="83" mass="8611">MAEAARTPRDGPARPTAELSEEGLGKQPAGLTAVRDGDFSIRLPIEAEGLLGEIAAVYNGMADQLSLDTSEVTRAPPDPTCSS</sequence>
<evidence type="ECO:0000256" key="3">
    <source>
        <dbReference type="SAM" id="MobiDB-lite"/>
    </source>
</evidence>
<proteinExistence type="predicted"/>
<gene>
    <name evidence="5" type="ORF">GCM10020367_62380</name>
</gene>
<comment type="caution">
    <text evidence="5">The sequence shown here is derived from an EMBL/GenBank/DDBJ whole genome shotgun (WGS) entry which is preliminary data.</text>
</comment>
<feature type="compositionally biased region" description="Basic and acidic residues" evidence="3">
    <location>
        <begin position="1"/>
        <end position="12"/>
    </location>
</feature>
<evidence type="ECO:0000259" key="4">
    <source>
        <dbReference type="PROSITE" id="PS50885"/>
    </source>
</evidence>
<dbReference type="EMBL" id="BAAAYL010000001">
    <property type="protein sequence ID" value="GAA3379320.1"/>
    <property type="molecule type" value="Genomic_DNA"/>
</dbReference>
<keyword evidence="2" id="KW-1133">Transmembrane helix</keyword>
<dbReference type="CDD" id="cd06225">
    <property type="entry name" value="HAMP"/>
    <property type="match status" value="1"/>
</dbReference>
<accession>A0ABP6SKL3</accession>
<protein>
    <recommendedName>
        <fullName evidence="4">HAMP domain-containing protein</fullName>
    </recommendedName>
</protein>
<evidence type="ECO:0000313" key="5">
    <source>
        <dbReference type="EMBL" id="GAA3379320.1"/>
    </source>
</evidence>